<dbReference type="InterPro" id="IPR013630">
    <property type="entry name" value="Methyltransf_Zn-bd_dom_put"/>
</dbReference>
<evidence type="ECO:0000259" key="3">
    <source>
        <dbReference type="Pfam" id="PF08484"/>
    </source>
</evidence>
<feature type="domain" description="Methyltransferase putative zinc binding" evidence="2">
    <location>
        <begin position="17"/>
        <end position="78"/>
    </location>
</feature>
<dbReference type="Gene3D" id="6.20.50.110">
    <property type="entry name" value="Methyltransferase, zinc-binding domain"/>
    <property type="match status" value="1"/>
</dbReference>
<dbReference type="Gene3D" id="6.10.250.3100">
    <property type="match status" value="1"/>
</dbReference>
<dbReference type="GO" id="GO:0032259">
    <property type="term" value="P:methylation"/>
    <property type="evidence" value="ECO:0007669"/>
    <property type="project" value="UniProtKB-KW"/>
</dbReference>
<dbReference type="RefSeq" id="WP_145202622.1">
    <property type="nucleotide sequence ID" value="NZ_CP036434.1"/>
</dbReference>
<dbReference type="OrthoDB" id="9815644at2"/>
<dbReference type="AlphaFoldDB" id="A0A518EY40"/>
<dbReference type="Gene3D" id="3.40.50.720">
    <property type="entry name" value="NAD(P)-binding Rossmann-like Domain"/>
    <property type="match status" value="1"/>
</dbReference>
<evidence type="ECO:0000259" key="2">
    <source>
        <dbReference type="Pfam" id="PF08421"/>
    </source>
</evidence>
<dbReference type="Pfam" id="PF08421">
    <property type="entry name" value="Methyltransf_13"/>
    <property type="match status" value="1"/>
</dbReference>
<dbReference type="EMBL" id="CP036434">
    <property type="protein sequence ID" value="QDV08999.1"/>
    <property type="molecule type" value="Genomic_DNA"/>
</dbReference>
<protein>
    <submittedName>
        <fullName evidence="4">Ubiquinone biosynthesis O-methyltransferase</fullName>
        <ecNumber evidence="4">2.1.1.222</ecNumber>
    </submittedName>
</protein>
<dbReference type="Pfam" id="PF13489">
    <property type="entry name" value="Methyltransf_23"/>
    <property type="match status" value="1"/>
</dbReference>
<keyword evidence="5" id="KW-1185">Reference proteome</keyword>
<dbReference type="PANTHER" id="PTHR43861">
    <property type="entry name" value="TRANS-ACONITATE 2-METHYLTRANSFERASE-RELATED"/>
    <property type="match status" value="1"/>
</dbReference>
<evidence type="ECO:0000313" key="5">
    <source>
        <dbReference type="Proteomes" id="UP000320390"/>
    </source>
</evidence>
<dbReference type="EC" id="2.1.1.222" evidence="4"/>
<gene>
    <name evidence="4" type="primary">ubiG_4</name>
    <name evidence="4" type="ORF">Poly30_45550</name>
</gene>
<organism evidence="4 5">
    <name type="scientific">Saltatorellus ferox</name>
    <dbReference type="NCBI Taxonomy" id="2528018"/>
    <lineage>
        <taxon>Bacteria</taxon>
        <taxon>Pseudomonadati</taxon>
        <taxon>Planctomycetota</taxon>
        <taxon>Planctomycetia</taxon>
        <taxon>Planctomycetia incertae sedis</taxon>
        <taxon>Saltatorellus</taxon>
    </lineage>
</organism>
<accession>A0A518EY40</accession>
<name>A0A518EY40_9BACT</name>
<feature type="domain" description="C-methyltransferase" evidence="3">
    <location>
        <begin position="259"/>
        <end position="413"/>
    </location>
</feature>
<dbReference type="GO" id="GO:0102208">
    <property type="term" value="F:2-polyprenyl-6-hydroxyphenol methylase activity"/>
    <property type="evidence" value="ECO:0007669"/>
    <property type="project" value="UniProtKB-EC"/>
</dbReference>
<dbReference type="InterPro" id="IPR029063">
    <property type="entry name" value="SAM-dependent_MTases_sf"/>
</dbReference>
<keyword evidence="4" id="KW-0830">Ubiquinone</keyword>
<keyword evidence="4" id="KW-0489">Methyltransferase</keyword>
<feature type="compositionally biased region" description="Low complexity" evidence="1">
    <location>
        <begin position="420"/>
        <end position="432"/>
    </location>
</feature>
<dbReference type="Pfam" id="PF08484">
    <property type="entry name" value="Methyltransf_14"/>
    <property type="match status" value="1"/>
</dbReference>
<reference evidence="4 5" key="1">
    <citation type="submission" date="2019-02" db="EMBL/GenBank/DDBJ databases">
        <title>Deep-cultivation of Planctomycetes and their phenomic and genomic characterization uncovers novel biology.</title>
        <authorList>
            <person name="Wiegand S."/>
            <person name="Jogler M."/>
            <person name="Boedeker C."/>
            <person name="Pinto D."/>
            <person name="Vollmers J."/>
            <person name="Rivas-Marin E."/>
            <person name="Kohn T."/>
            <person name="Peeters S.H."/>
            <person name="Heuer A."/>
            <person name="Rast P."/>
            <person name="Oberbeckmann S."/>
            <person name="Bunk B."/>
            <person name="Jeske O."/>
            <person name="Meyerdierks A."/>
            <person name="Storesund J.E."/>
            <person name="Kallscheuer N."/>
            <person name="Luecker S."/>
            <person name="Lage O.M."/>
            <person name="Pohl T."/>
            <person name="Merkel B.J."/>
            <person name="Hornburger P."/>
            <person name="Mueller R.-W."/>
            <person name="Bruemmer F."/>
            <person name="Labrenz M."/>
            <person name="Spormann A.M."/>
            <person name="Op den Camp H."/>
            <person name="Overmann J."/>
            <person name="Amann R."/>
            <person name="Jetten M.S.M."/>
            <person name="Mascher T."/>
            <person name="Medema M.H."/>
            <person name="Devos D.P."/>
            <person name="Kaster A.-K."/>
            <person name="Ovreas L."/>
            <person name="Rohde M."/>
            <person name="Galperin M.Y."/>
            <person name="Jogler C."/>
        </authorList>
    </citation>
    <scope>NUCLEOTIDE SEQUENCE [LARGE SCALE GENOMIC DNA]</scope>
    <source>
        <strain evidence="4 5">Poly30</strain>
    </source>
</reference>
<dbReference type="Gene3D" id="3.40.50.150">
    <property type="entry name" value="Vaccinia Virus protein VP39"/>
    <property type="match status" value="1"/>
</dbReference>
<dbReference type="InterPro" id="IPR013691">
    <property type="entry name" value="MeTrfase_14"/>
</dbReference>
<feature type="region of interest" description="Disordered" evidence="1">
    <location>
        <begin position="420"/>
        <end position="439"/>
    </location>
</feature>
<evidence type="ECO:0000256" key="1">
    <source>
        <dbReference type="SAM" id="MobiDB-lite"/>
    </source>
</evidence>
<sequence length="439" mass="47891">MSPSPQNRPRVEAIDGCRSCGSTDLHTFLDLGLMPLSDGLKNADEIDQEDERFPLEVAFCAACTLVQIRHTVAPEVLFADDYPYYSSFSDALIAHSKKNVDARIDELRLGPDDLAIELASNDGYLLQHYVARGVNVQGIDPAKGPVEAARQKGIPTHHEFFTEAFAEQLAADGVRASVIHGNNVLAHVADTNGFVRGIKALLAPDGVAVIEVPYLRDLIEHAEFDTIYHEHLCYFSAHALVELFQRSGLHLNRVERLSIHGGSLRLFVGHEDDAERSITELLAEEKALGMTGLDYYRSFTDKVEAVRDGLRAIVASLRGEGKRIAGYGAAAKGAIMLEYAGLGTGDLAWVADRNVHKQGRHMPGNHIPIVSPDRILQDRPDYLLILPWNFKDEIMSQQAEFAAGGGQFIVPVPKPEILAPAPAASPAAAPEPRTTKEAS</sequence>
<keyword evidence="4" id="KW-0808">Transferase</keyword>
<dbReference type="SUPFAM" id="SSF53335">
    <property type="entry name" value="S-adenosyl-L-methionine-dependent methyltransferases"/>
    <property type="match status" value="1"/>
</dbReference>
<proteinExistence type="predicted"/>
<dbReference type="InterPro" id="IPR038576">
    <property type="entry name" value="Methyltransf_Zn-bd_dom_put_sf"/>
</dbReference>
<evidence type="ECO:0000313" key="4">
    <source>
        <dbReference type="EMBL" id="QDV08999.1"/>
    </source>
</evidence>
<dbReference type="PANTHER" id="PTHR43861:SF5">
    <property type="entry name" value="BLL5978 PROTEIN"/>
    <property type="match status" value="1"/>
</dbReference>
<dbReference type="Proteomes" id="UP000320390">
    <property type="component" value="Chromosome"/>
</dbReference>